<feature type="compositionally biased region" description="Basic residues" evidence="2">
    <location>
        <begin position="140"/>
        <end position="153"/>
    </location>
</feature>
<dbReference type="GO" id="GO:0003677">
    <property type="term" value="F:DNA binding"/>
    <property type="evidence" value="ECO:0007669"/>
    <property type="project" value="UniProtKB-KW"/>
</dbReference>
<dbReference type="EMBL" id="JADUNO010000070">
    <property type="protein sequence ID" value="MBH1640989.1"/>
    <property type="molecule type" value="Genomic_DNA"/>
</dbReference>
<reference evidence="3" key="1">
    <citation type="submission" date="2020-11" db="EMBL/GenBank/DDBJ databases">
        <title>Enhanced detection system for hospital associated transmission using whole genome sequencing surveillance.</title>
        <authorList>
            <person name="Harrison L.H."/>
            <person name="Van Tyne D."/>
            <person name="Marsh J.W."/>
            <person name="Griffith M.P."/>
            <person name="Snyder D.J."/>
            <person name="Cooper V.S."/>
            <person name="Mustapha M."/>
        </authorList>
    </citation>
    <scope>NUCLEOTIDE SEQUENCE</scope>
    <source>
        <strain evidence="3">STEN00092</strain>
    </source>
</reference>
<keyword evidence="1" id="KW-0238">DNA-binding</keyword>
<organism evidence="3 4">
    <name type="scientific">Stenotrophomonas maltophilia</name>
    <name type="common">Pseudomonas maltophilia</name>
    <name type="synonym">Xanthomonas maltophilia</name>
    <dbReference type="NCBI Taxonomy" id="40324"/>
    <lineage>
        <taxon>Bacteria</taxon>
        <taxon>Pseudomonadati</taxon>
        <taxon>Pseudomonadota</taxon>
        <taxon>Gammaproteobacteria</taxon>
        <taxon>Lysobacterales</taxon>
        <taxon>Lysobacteraceae</taxon>
        <taxon>Stenotrophomonas</taxon>
        <taxon>Stenotrophomonas maltophilia group</taxon>
    </lineage>
</organism>
<name>A0AA40Y1A3_STEMA</name>
<evidence type="ECO:0000256" key="1">
    <source>
        <dbReference type="ARBA" id="ARBA00023125"/>
    </source>
</evidence>
<accession>A0AA40Y1A3</accession>
<gene>
    <name evidence="3" type="ORF">I5U57_16200</name>
</gene>
<sequence>MLGTTRARDVVPLDVDRLLVATVARGAPTVANELLRYLVRLFKHPMVLGWATGNPAASFGLRDAGGRERARTRWLPLHELIGLARAMRTCERFGRENELGMWLLLALCVRKMELLSAGGASLISPAGSGSCAGDAPRPVPRSKCRSPGRRRRCPGADSPLATHPRACPTAVRRPWSQDADSSGRAAEAISSARHLVWR</sequence>
<evidence type="ECO:0000313" key="3">
    <source>
        <dbReference type="EMBL" id="MBH1640989.1"/>
    </source>
</evidence>
<dbReference type="Proteomes" id="UP000616785">
    <property type="component" value="Unassembled WGS sequence"/>
</dbReference>
<dbReference type="AlphaFoldDB" id="A0AA40Y1A3"/>
<dbReference type="SUPFAM" id="SSF56349">
    <property type="entry name" value="DNA breaking-rejoining enzymes"/>
    <property type="match status" value="1"/>
</dbReference>
<dbReference type="InterPro" id="IPR011010">
    <property type="entry name" value="DNA_brk_join_enz"/>
</dbReference>
<evidence type="ECO:0000313" key="4">
    <source>
        <dbReference type="Proteomes" id="UP000616785"/>
    </source>
</evidence>
<feature type="region of interest" description="Disordered" evidence="2">
    <location>
        <begin position="127"/>
        <end position="184"/>
    </location>
</feature>
<dbReference type="Gene3D" id="1.10.150.130">
    <property type="match status" value="1"/>
</dbReference>
<comment type="caution">
    <text evidence="3">The sequence shown here is derived from an EMBL/GenBank/DDBJ whole genome shotgun (WGS) entry which is preliminary data.</text>
</comment>
<proteinExistence type="predicted"/>
<dbReference type="InterPro" id="IPR010998">
    <property type="entry name" value="Integrase_recombinase_N"/>
</dbReference>
<protein>
    <submittedName>
        <fullName evidence="3">Uncharacterized protein</fullName>
    </submittedName>
</protein>
<evidence type="ECO:0000256" key="2">
    <source>
        <dbReference type="SAM" id="MobiDB-lite"/>
    </source>
</evidence>